<dbReference type="PANTHER" id="PTHR11860">
    <property type="entry name" value="POLYMERIC-IMMUNOGLOBULIN RECEPTOR"/>
    <property type="match status" value="1"/>
</dbReference>
<proteinExistence type="predicted"/>
<evidence type="ECO:0000256" key="6">
    <source>
        <dbReference type="SAM" id="SignalP"/>
    </source>
</evidence>
<keyword evidence="6" id="KW-0732">Signal</keyword>
<reference evidence="8 9" key="2">
    <citation type="journal article" date="2024" name="G3 (Bethesda)">
        <title>The genome of the cryopelagic Antarctic bald notothen, Trematomus borchgrevinki.</title>
        <authorList>
            <person name="Rayamajhi N."/>
            <person name="Rivera-Colon A.G."/>
            <person name="Minhas B.F."/>
            <person name="Cheng C.C."/>
            <person name="Catchen J.M."/>
        </authorList>
    </citation>
    <scope>NUCLEOTIDE SEQUENCE [LARGE SCALE GENOMIC DNA]</scope>
    <source>
        <strain evidence="8">AGRC-2024</strain>
    </source>
</reference>
<feature type="signal peptide" evidence="6">
    <location>
        <begin position="1"/>
        <end position="16"/>
    </location>
</feature>
<keyword evidence="5" id="KW-1133">Transmembrane helix</keyword>
<dbReference type="PANTHER" id="PTHR11860:SF87">
    <property type="entry name" value="CMRF35-LIKE MOLECULE 8"/>
    <property type="match status" value="1"/>
</dbReference>
<evidence type="ECO:0000313" key="8">
    <source>
        <dbReference type="EMBL" id="KAL3059279.1"/>
    </source>
</evidence>
<dbReference type="InterPro" id="IPR013783">
    <property type="entry name" value="Ig-like_fold"/>
</dbReference>
<protein>
    <recommendedName>
        <fullName evidence="7">Immunoglobulin domain-containing protein</fullName>
    </recommendedName>
</protein>
<dbReference type="SMART" id="SM00409">
    <property type="entry name" value="IG"/>
    <property type="match status" value="3"/>
</dbReference>
<evidence type="ECO:0000256" key="4">
    <source>
        <dbReference type="SAM" id="MobiDB-lite"/>
    </source>
</evidence>
<dbReference type="Proteomes" id="UP001619887">
    <property type="component" value="Unassembled WGS sequence"/>
</dbReference>
<dbReference type="GO" id="GO:0016020">
    <property type="term" value="C:membrane"/>
    <property type="evidence" value="ECO:0007669"/>
    <property type="project" value="UniProtKB-SubCell"/>
</dbReference>
<dbReference type="InterPro" id="IPR013106">
    <property type="entry name" value="Ig_V-set"/>
</dbReference>
<evidence type="ECO:0000256" key="1">
    <source>
        <dbReference type="ARBA" id="ARBA00004370"/>
    </source>
</evidence>
<comment type="subcellular location">
    <subcellularLocation>
        <location evidence="1">Membrane</location>
    </subcellularLocation>
</comment>
<name>A0ABD2GZ80_PAGBO</name>
<feature type="transmembrane region" description="Helical" evidence="5">
    <location>
        <begin position="348"/>
        <end position="370"/>
    </location>
</feature>
<dbReference type="InterPro" id="IPR036179">
    <property type="entry name" value="Ig-like_dom_sf"/>
</dbReference>
<keyword evidence="2 5" id="KW-0812">Transmembrane</keyword>
<feature type="domain" description="Immunoglobulin" evidence="7">
    <location>
        <begin position="118"/>
        <end position="217"/>
    </location>
</feature>
<evidence type="ECO:0000256" key="2">
    <source>
        <dbReference type="ARBA" id="ARBA00022692"/>
    </source>
</evidence>
<gene>
    <name evidence="8" type="ORF">OYC64_011240</name>
</gene>
<feature type="domain" description="Immunoglobulin" evidence="7">
    <location>
        <begin position="2"/>
        <end position="109"/>
    </location>
</feature>
<keyword evidence="3 5" id="KW-0472">Membrane</keyword>
<dbReference type="AlphaFoldDB" id="A0ABD2GZ80"/>
<dbReference type="InterPro" id="IPR003599">
    <property type="entry name" value="Ig_sub"/>
</dbReference>
<evidence type="ECO:0000256" key="5">
    <source>
        <dbReference type="SAM" id="Phobius"/>
    </source>
</evidence>
<dbReference type="Gene3D" id="2.60.40.10">
    <property type="entry name" value="Immunoglobulins"/>
    <property type="match status" value="3"/>
</dbReference>
<sequence>MRSFLLFLSLFAGCEASPELKGCDGGWVNFTWKYTETNGKYIHVFKGKHSIIKSTQKDTWENKERLSVYHDAKHKSLRLGIKQLQRSDAGKYKCETKPNQNSEVKLKVVADEGGCKDPFNQTAYRTAKTSITCDEGNKEDSRFKCFCKVNGPICEDILSTKSTLRSNGTFTLTETESGFTVSISNVSTQHAGVYWCGVESTEGSYRAALRKIQLEVKAAIKNFTRSPTIGQNMTYWCQYPEGAPVKKFICKGEDPSTCEHVVSAAQNNERFSMIDETEKRNITITVRGVTKGDSGTYWCGAERTTKTQSNSFFNRFLMTVVSVQPPTPTFPVSSTTTAFAPSRDDPHVVITVIICVAALLLFVLMLILIYTRFSKNKRDAAAAQHDREDYIYEEIQERPLKPDSGNAINTIYSTANFPTNPSASLHYSTIYFRNGSGEAAEVLMTNPSSSACDYSAVKDGEIPTYSNVNQPSPEDPLYSTVNKTQQQ</sequence>
<comment type="caution">
    <text evidence="8">The sequence shown here is derived from an EMBL/GenBank/DDBJ whole genome shotgun (WGS) entry which is preliminary data.</text>
</comment>
<feature type="domain" description="Immunoglobulin" evidence="7">
    <location>
        <begin position="240"/>
        <end position="321"/>
    </location>
</feature>
<dbReference type="SUPFAM" id="SSF48726">
    <property type="entry name" value="Immunoglobulin"/>
    <property type="match status" value="3"/>
</dbReference>
<accession>A0ABD2GZ80</accession>
<evidence type="ECO:0000259" key="7">
    <source>
        <dbReference type="SMART" id="SM00409"/>
    </source>
</evidence>
<feature type="region of interest" description="Disordered" evidence="4">
    <location>
        <begin position="462"/>
        <end position="487"/>
    </location>
</feature>
<evidence type="ECO:0000313" key="9">
    <source>
        <dbReference type="Proteomes" id="UP001619887"/>
    </source>
</evidence>
<keyword evidence="9" id="KW-1185">Reference proteome</keyword>
<organism evidence="8 9">
    <name type="scientific">Pagothenia borchgrevinki</name>
    <name type="common">Bald rockcod</name>
    <name type="synonym">Trematomus borchgrevinki</name>
    <dbReference type="NCBI Taxonomy" id="8213"/>
    <lineage>
        <taxon>Eukaryota</taxon>
        <taxon>Metazoa</taxon>
        <taxon>Chordata</taxon>
        <taxon>Craniata</taxon>
        <taxon>Vertebrata</taxon>
        <taxon>Euteleostomi</taxon>
        <taxon>Actinopterygii</taxon>
        <taxon>Neopterygii</taxon>
        <taxon>Teleostei</taxon>
        <taxon>Neoteleostei</taxon>
        <taxon>Acanthomorphata</taxon>
        <taxon>Eupercaria</taxon>
        <taxon>Perciformes</taxon>
        <taxon>Notothenioidei</taxon>
        <taxon>Nototheniidae</taxon>
        <taxon>Pagothenia</taxon>
    </lineage>
</organism>
<dbReference type="EMBL" id="JBIYXZ010002074">
    <property type="protein sequence ID" value="KAL3059279.1"/>
    <property type="molecule type" value="Genomic_DNA"/>
</dbReference>
<dbReference type="Pfam" id="PF07686">
    <property type="entry name" value="V-set"/>
    <property type="match status" value="1"/>
</dbReference>
<evidence type="ECO:0000256" key="3">
    <source>
        <dbReference type="ARBA" id="ARBA00023136"/>
    </source>
</evidence>
<feature type="chain" id="PRO_5044753813" description="Immunoglobulin domain-containing protein" evidence="6">
    <location>
        <begin position="17"/>
        <end position="487"/>
    </location>
</feature>
<reference evidence="8 9" key="1">
    <citation type="journal article" date="2022" name="G3 (Bethesda)">
        <title>Evaluating Illumina-, Nanopore-, and PacBio-based genome assembly strategies with the bald notothen, Trematomus borchgrevinki.</title>
        <authorList>
            <person name="Rayamajhi N."/>
            <person name="Cheng C.C."/>
            <person name="Catchen J.M."/>
        </authorList>
    </citation>
    <scope>NUCLEOTIDE SEQUENCE [LARGE SCALE GENOMIC DNA]</scope>
    <source>
        <strain evidence="8">AGRC-2024</strain>
    </source>
</reference>
<dbReference type="InterPro" id="IPR050671">
    <property type="entry name" value="CD300_family_receptors"/>
</dbReference>